<organism evidence="2 3">
    <name type="scientific">Amanita muscaria (strain Koide BX008)</name>
    <dbReference type="NCBI Taxonomy" id="946122"/>
    <lineage>
        <taxon>Eukaryota</taxon>
        <taxon>Fungi</taxon>
        <taxon>Dikarya</taxon>
        <taxon>Basidiomycota</taxon>
        <taxon>Agaricomycotina</taxon>
        <taxon>Agaricomycetes</taxon>
        <taxon>Agaricomycetidae</taxon>
        <taxon>Agaricales</taxon>
        <taxon>Pluteineae</taxon>
        <taxon>Amanitaceae</taxon>
        <taxon>Amanita</taxon>
    </lineage>
</organism>
<keyword evidence="3" id="KW-1185">Reference proteome</keyword>
<feature type="region of interest" description="Disordered" evidence="1">
    <location>
        <begin position="1"/>
        <end position="59"/>
    </location>
</feature>
<gene>
    <name evidence="2" type="ORF">M378DRAFT_162748</name>
</gene>
<protein>
    <submittedName>
        <fullName evidence="2">Uncharacterized protein</fullName>
    </submittedName>
</protein>
<dbReference type="Proteomes" id="UP000054549">
    <property type="component" value="Unassembled WGS sequence"/>
</dbReference>
<sequence>MTHQHANDIDKSIIPNNPEPIQNEKHGFLSSNGDPCRPDPPDMTTGTQRTLTTALSFAD</sequence>
<evidence type="ECO:0000256" key="1">
    <source>
        <dbReference type="SAM" id="MobiDB-lite"/>
    </source>
</evidence>
<evidence type="ECO:0000313" key="3">
    <source>
        <dbReference type="Proteomes" id="UP000054549"/>
    </source>
</evidence>
<evidence type="ECO:0000313" key="2">
    <source>
        <dbReference type="EMBL" id="KIL64880.1"/>
    </source>
</evidence>
<name>A0A0C2SNQ7_AMAMK</name>
<feature type="compositionally biased region" description="Basic and acidic residues" evidence="1">
    <location>
        <begin position="1"/>
        <end position="11"/>
    </location>
</feature>
<dbReference type="HOGENOM" id="CLU_2960245_0_0_1"/>
<feature type="compositionally biased region" description="Low complexity" evidence="1">
    <location>
        <begin position="44"/>
        <end position="53"/>
    </location>
</feature>
<proteinExistence type="predicted"/>
<reference evidence="2 3" key="1">
    <citation type="submission" date="2014-04" db="EMBL/GenBank/DDBJ databases">
        <title>Evolutionary Origins and Diversification of the Mycorrhizal Mutualists.</title>
        <authorList>
            <consortium name="DOE Joint Genome Institute"/>
            <consortium name="Mycorrhizal Genomics Consortium"/>
            <person name="Kohler A."/>
            <person name="Kuo A."/>
            <person name="Nagy L.G."/>
            <person name="Floudas D."/>
            <person name="Copeland A."/>
            <person name="Barry K.W."/>
            <person name="Cichocki N."/>
            <person name="Veneault-Fourrey C."/>
            <person name="LaButti K."/>
            <person name="Lindquist E.A."/>
            <person name="Lipzen A."/>
            <person name="Lundell T."/>
            <person name="Morin E."/>
            <person name="Murat C."/>
            <person name="Riley R."/>
            <person name="Ohm R."/>
            <person name="Sun H."/>
            <person name="Tunlid A."/>
            <person name="Henrissat B."/>
            <person name="Grigoriev I.V."/>
            <person name="Hibbett D.S."/>
            <person name="Martin F."/>
        </authorList>
    </citation>
    <scope>NUCLEOTIDE SEQUENCE [LARGE SCALE GENOMIC DNA]</scope>
    <source>
        <strain evidence="2 3">Koide BX008</strain>
    </source>
</reference>
<dbReference type="AlphaFoldDB" id="A0A0C2SNQ7"/>
<accession>A0A0C2SNQ7</accession>
<dbReference type="EMBL" id="KN818246">
    <property type="protein sequence ID" value="KIL64880.1"/>
    <property type="molecule type" value="Genomic_DNA"/>
</dbReference>
<dbReference type="InParanoid" id="A0A0C2SNQ7"/>